<proteinExistence type="predicted"/>
<feature type="transmembrane region" description="Helical" evidence="1">
    <location>
        <begin position="96"/>
        <end position="123"/>
    </location>
</feature>
<feature type="transmembrane region" description="Helical" evidence="1">
    <location>
        <begin position="135"/>
        <end position="156"/>
    </location>
</feature>
<feature type="transmembrane region" description="Helical" evidence="1">
    <location>
        <begin position="53"/>
        <end position="76"/>
    </location>
</feature>
<accession>A0A7U9KRJ2</accession>
<sequence length="263" mass="28128">MVGAPVLLGCMWEAQESAGAHTLVSSIALGGGGWFIVRGCWFALRNSWVSRHLLGVLSSIVLPLAVAVPAFGYFLQLGYLNSGFGIPASAGTTEVFWQYAIALKPTGICLFFIATFVAIAGWLRHYHWIAFSRNWAMVMVPLVALLYVLTILTTGMSGVSVAAKAAARDAMNGKQPKPYFGIKGTLMCVTPVSGDASVYNGPLPKGRPVLTFGVSNGRLWLWDPERAKHPGGPKPTMHVQLFKVSTSVPSGNGRTCTALERSS</sequence>
<keyword evidence="1" id="KW-0812">Transmembrane</keyword>
<gene>
    <name evidence="2" type="ORF">OEIGOIKO_00423</name>
</gene>
<feature type="transmembrane region" description="Helical" evidence="1">
    <location>
        <begin position="20"/>
        <end position="41"/>
    </location>
</feature>
<dbReference type="Proteomes" id="UP000287830">
    <property type="component" value="Unassembled WGS sequence"/>
</dbReference>
<keyword evidence="1" id="KW-0472">Membrane</keyword>
<comment type="caution">
    <text evidence="2">The sequence shown here is derived from an EMBL/GenBank/DDBJ whole genome shotgun (WGS) entry which is preliminary data.</text>
</comment>
<protein>
    <submittedName>
        <fullName evidence="2">Uncharacterized protein</fullName>
    </submittedName>
</protein>
<organism evidence="2 3">
    <name type="scientific">Streptomyces chrestomyceticus JCM 4735</name>
    <dbReference type="NCBI Taxonomy" id="1306181"/>
    <lineage>
        <taxon>Bacteria</taxon>
        <taxon>Bacillati</taxon>
        <taxon>Actinomycetota</taxon>
        <taxon>Actinomycetes</taxon>
        <taxon>Kitasatosporales</taxon>
        <taxon>Streptomycetaceae</taxon>
        <taxon>Streptomyces</taxon>
    </lineage>
</organism>
<dbReference type="EMBL" id="BHZC01000001">
    <property type="protein sequence ID" value="GCD32706.1"/>
    <property type="molecule type" value="Genomic_DNA"/>
</dbReference>
<keyword evidence="1" id="KW-1133">Transmembrane helix</keyword>
<reference evidence="2 3" key="1">
    <citation type="submission" date="2018-11" db="EMBL/GenBank/DDBJ databases">
        <title>Whole genome sequence of Streptomyces chrestomyceticus NBRC 13444(T).</title>
        <authorList>
            <person name="Komaki H."/>
            <person name="Tamura T."/>
        </authorList>
    </citation>
    <scope>NUCLEOTIDE SEQUENCE [LARGE SCALE GENOMIC DNA]</scope>
    <source>
        <strain evidence="2 3">NBRC 13444</strain>
    </source>
</reference>
<evidence type="ECO:0000313" key="2">
    <source>
        <dbReference type="EMBL" id="GCD32706.1"/>
    </source>
</evidence>
<evidence type="ECO:0000256" key="1">
    <source>
        <dbReference type="SAM" id="Phobius"/>
    </source>
</evidence>
<evidence type="ECO:0000313" key="3">
    <source>
        <dbReference type="Proteomes" id="UP000287830"/>
    </source>
</evidence>
<dbReference type="AlphaFoldDB" id="A0A7U9KRJ2"/>
<name>A0A7U9KRJ2_9ACTN</name>